<dbReference type="NCBIfam" id="NF033827">
    <property type="entry name" value="CDF_efflux_DmeF"/>
    <property type="match status" value="1"/>
</dbReference>
<feature type="domain" description="Cation efflux protein transmembrane" evidence="10">
    <location>
        <begin position="25"/>
        <end position="263"/>
    </location>
</feature>
<evidence type="ECO:0000259" key="10">
    <source>
        <dbReference type="Pfam" id="PF01545"/>
    </source>
</evidence>
<dbReference type="SUPFAM" id="SSF161111">
    <property type="entry name" value="Cation efflux protein transmembrane domain-like"/>
    <property type="match status" value="1"/>
</dbReference>
<evidence type="ECO:0000256" key="9">
    <source>
        <dbReference type="SAM" id="Phobius"/>
    </source>
</evidence>
<accession>A0A4R1Y1G5</accession>
<keyword evidence="3 9" id="KW-0812">Transmembrane</keyword>
<evidence type="ECO:0000256" key="8">
    <source>
        <dbReference type="SAM" id="MobiDB-lite"/>
    </source>
</evidence>
<feature type="transmembrane region" description="Helical" evidence="9">
    <location>
        <begin position="206"/>
        <end position="226"/>
    </location>
</feature>
<evidence type="ECO:0000313" key="11">
    <source>
        <dbReference type="EMBL" id="TCM68655.1"/>
    </source>
</evidence>
<keyword evidence="4" id="KW-0864">Zinc transport</keyword>
<sequence length="359" mass="40295">MQFQKRSRQHSHHFDQANPLLQKKILYATLLTAAMMVFEIWGGWVFNSMALLADGWHMSSHMLALGLAYVAYKASRYYAHDPRFNFGTWKIEILAAYSSAILLLLVALFMAYQSVIRLFNPVQIHYQEAIPIAVFGLLVNLVCAWLLHSDHHHGHGDQAHHSHSSQHHHHHTQQHDHGAQYGEKHAEQHMQDGQGQHAQDLNHRAAYLHVIADAVTSVLAIIALFAAKYWGWTFLDALLGIVGAILVGKWSIGLIKDSSKTLIDAHMDEPLVEQIRQQVLHLDGAIEITDLHLFKVGYGKFAGILALETSDQQLNADRVHAALAHLSALVHLSIEINPPLQFTAVPRETKPLLGLKIKP</sequence>
<proteinExistence type="predicted"/>
<protein>
    <submittedName>
        <fullName evidence="11">Cation diffusion facilitator family transporter</fullName>
    </submittedName>
</protein>
<feature type="transmembrane region" description="Helical" evidence="9">
    <location>
        <begin position="232"/>
        <end position="252"/>
    </location>
</feature>
<dbReference type="EMBL" id="SLVJ01000004">
    <property type="protein sequence ID" value="TCM68655.1"/>
    <property type="molecule type" value="Genomic_DNA"/>
</dbReference>
<dbReference type="InterPro" id="IPR027469">
    <property type="entry name" value="Cation_efflux_TMD_sf"/>
</dbReference>
<comment type="caution">
    <text evidence="11">The sequence shown here is derived from an EMBL/GenBank/DDBJ whole genome shotgun (WGS) entry which is preliminary data.</text>
</comment>
<dbReference type="GO" id="GO:0016020">
    <property type="term" value="C:membrane"/>
    <property type="evidence" value="ECO:0007669"/>
    <property type="project" value="UniProtKB-SubCell"/>
</dbReference>
<feature type="compositionally biased region" description="Basic residues" evidence="8">
    <location>
        <begin position="161"/>
        <end position="172"/>
    </location>
</feature>
<dbReference type="InterPro" id="IPR002524">
    <property type="entry name" value="Cation_efflux"/>
</dbReference>
<evidence type="ECO:0000256" key="1">
    <source>
        <dbReference type="ARBA" id="ARBA00004141"/>
    </source>
</evidence>
<keyword evidence="6" id="KW-0406">Ion transport</keyword>
<evidence type="ECO:0000313" key="12">
    <source>
        <dbReference type="Proteomes" id="UP000294963"/>
    </source>
</evidence>
<dbReference type="PANTHER" id="PTHR45755:SF4">
    <property type="entry name" value="ZINC TRANSPORTER 7"/>
    <property type="match status" value="1"/>
</dbReference>
<feature type="compositionally biased region" description="Basic and acidic residues" evidence="8">
    <location>
        <begin position="173"/>
        <end position="190"/>
    </location>
</feature>
<dbReference type="GO" id="GO:0006882">
    <property type="term" value="P:intracellular zinc ion homeostasis"/>
    <property type="evidence" value="ECO:0007669"/>
    <property type="project" value="InterPro"/>
</dbReference>
<gene>
    <name evidence="11" type="ORF">EC844_10431</name>
</gene>
<comment type="subcellular location">
    <subcellularLocation>
        <location evidence="1">Membrane</location>
        <topology evidence="1">Multi-pass membrane protein</topology>
    </subcellularLocation>
</comment>
<feature type="region of interest" description="Disordered" evidence="8">
    <location>
        <begin position="155"/>
        <end position="196"/>
    </location>
</feature>
<evidence type="ECO:0000256" key="7">
    <source>
        <dbReference type="ARBA" id="ARBA00023136"/>
    </source>
</evidence>
<evidence type="ECO:0000256" key="4">
    <source>
        <dbReference type="ARBA" id="ARBA00022906"/>
    </source>
</evidence>
<evidence type="ECO:0000256" key="6">
    <source>
        <dbReference type="ARBA" id="ARBA00023065"/>
    </source>
</evidence>
<dbReference type="InterPro" id="IPR045316">
    <property type="entry name" value="Msc2-like"/>
</dbReference>
<organism evidence="11 12">
    <name type="scientific">Acinetobacter calcoaceticus</name>
    <dbReference type="NCBI Taxonomy" id="471"/>
    <lineage>
        <taxon>Bacteria</taxon>
        <taxon>Pseudomonadati</taxon>
        <taxon>Pseudomonadota</taxon>
        <taxon>Gammaproteobacteria</taxon>
        <taxon>Moraxellales</taxon>
        <taxon>Moraxellaceae</taxon>
        <taxon>Acinetobacter</taxon>
        <taxon>Acinetobacter calcoaceticus/baumannii complex</taxon>
    </lineage>
</organism>
<dbReference type="Proteomes" id="UP000294963">
    <property type="component" value="Unassembled WGS sequence"/>
</dbReference>
<dbReference type="OrthoDB" id="271709at2"/>
<name>A0A4R1Y1G5_ACICA</name>
<keyword evidence="5 9" id="KW-1133">Transmembrane helix</keyword>
<dbReference type="NCBIfam" id="TIGR01297">
    <property type="entry name" value="CDF"/>
    <property type="match status" value="1"/>
</dbReference>
<feature type="transmembrane region" description="Helical" evidence="9">
    <location>
        <begin position="56"/>
        <end position="72"/>
    </location>
</feature>
<evidence type="ECO:0000256" key="5">
    <source>
        <dbReference type="ARBA" id="ARBA00022989"/>
    </source>
</evidence>
<evidence type="ECO:0000256" key="2">
    <source>
        <dbReference type="ARBA" id="ARBA00022448"/>
    </source>
</evidence>
<dbReference type="GO" id="GO:0005385">
    <property type="term" value="F:zinc ion transmembrane transporter activity"/>
    <property type="evidence" value="ECO:0007669"/>
    <property type="project" value="InterPro"/>
</dbReference>
<feature type="transmembrane region" description="Helical" evidence="9">
    <location>
        <begin position="93"/>
        <end position="112"/>
    </location>
</feature>
<evidence type="ECO:0000256" key="3">
    <source>
        <dbReference type="ARBA" id="ARBA00022692"/>
    </source>
</evidence>
<keyword evidence="7 9" id="KW-0472">Membrane</keyword>
<dbReference type="Gene3D" id="1.20.1510.10">
    <property type="entry name" value="Cation efflux protein transmembrane domain"/>
    <property type="match status" value="1"/>
</dbReference>
<dbReference type="InterPro" id="IPR058533">
    <property type="entry name" value="Cation_efflux_TM"/>
</dbReference>
<dbReference type="AlphaFoldDB" id="A0A4R1Y1G5"/>
<keyword evidence="2" id="KW-0813">Transport</keyword>
<keyword evidence="4" id="KW-0862">Zinc</keyword>
<feature type="transmembrane region" description="Helical" evidence="9">
    <location>
        <begin position="25"/>
        <end position="44"/>
    </location>
</feature>
<dbReference type="PANTHER" id="PTHR45755">
    <property type="match status" value="1"/>
</dbReference>
<reference evidence="11 12" key="1">
    <citation type="submission" date="2019-03" db="EMBL/GenBank/DDBJ databases">
        <title>Genomic analyses of the natural microbiome of Caenorhabditis elegans.</title>
        <authorList>
            <person name="Samuel B."/>
        </authorList>
    </citation>
    <scope>NUCLEOTIDE SEQUENCE [LARGE SCALE GENOMIC DNA]</scope>
    <source>
        <strain evidence="11 12">JUb89</strain>
    </source>
</reference>
<feature type="transmembrane region" description="Helical" evidence="9">
    <location>
        <begin position="124"/>
        <end position="147"/>
    </location>
</feature>
<keyword evidence="12" id="KW-1185">Reference proteome</keyword>
<dbReference type="Pfam" id="PF01545">
    <property type="entry name" value="Cation_efflux"/>
    <property type="match status" value="1"/>
</dbReference>